<dbReference type="PANTHER" id="PTHR48099:SF5">
    <property type="entry name" value="C-1-TETRAHYDROFOLATE SYNTHASE, CYTOPLASMIC"/>
    <property type="match status" value="1"/>
</dbReference>
<dbReference type="FunFam" id="3.40.50.10860:FF:000005">
    <property type="entry name" value="C-1-tetrahydrofolate synthase, cytoplasmic, putative"/>
    <property type="match status" value="1"/>
</dbReference>
<evidence type="ECO:0000259" key="13">
    <source>
        <dbReference type="Pfam" id="PF00763"/>
    </source>
</evidence>
<dbReference type="GO" id="GO:0009086">
    <property type="term" value="P:methionine biosynthetic process"/>
    <property type="evidence" value="ECO:0007669"/>
    <property type="project" value="UniProtKB-KW"/>
</dbReference>
<comment type="subunit">
    <text evidence="2 12">Homodimer.</text>
</comment>
<keyword evidence="7 12" id="KW-0521">NADP</keyword>
<feature type="domain" description="Tetrahydrofolate dehydrogenase/cyclohydrolase NAD(P)-binding" evidence="14">
    <location>
        <begin position="138"/>
        <end position="288"/>
    </location>
</feature>
<dbReference type="GO" id="GO:0035999">
    <property type="term" value="P:tetrahydrofolate interconversion"/>
    <property type="evidence" value="ECO:0007669"/>
    <property type="project" value="UniProtKB-UniRule"/>
</dbReference>
<dbReference type="HAMAP" id="MF_01576">
    <property type="entry name" value="THF_DHG_CYH"/>
    <property type="match status" value="1"/>
</dbReference>
<feature type="binding site" evidence="12">
    <location>
        <begin position="164"/>
        <end position="166"/>
    </location>
    <ligand>
        <name>NADP(+)</name>
        <dbReference type="ChEBI" id="CHEBI:58349"/>
    </ligand>
</feature>
<evidence type="ECO:0000256" key="2">
    <source>
        <dbReference type="ARBA" id="ARBA00011738"/>
    </source>
</evidence>
<name>A0AAQ1UHF0_9BACT</name>
<evidence type="ECO:0000256" key="7">
    <source>
        <dbReference type="ARBA" id="ARBA00022857"/>
    </source>
</evidence>
<dbReference type="NCBIfam" id="NF010782">
    <property type="entry name" value="PRK14185.1"/>
    <property type="match status" value="1"/>
</dbReference>
<dbReference type="Proteomes" id="UP000255283">
    <property type="component" value="Unassembled WGS sequence"/>
</dbReference>
<gene>
    <name evidence="12 15" type="primary">folD</name>
    <name evidence="15" type="ORF">NCTC13063_00711</name>
</gene>
<dbReference type="InterPro" id="IPR046346">
    <property type="entry name" value="Aminoacid_DH-like_N_sf"/>
</dbReference>
<dbReference type="FunFam" id="3.40.50.720:FF:000189">
    <property type="entry name" value="Bifunctional protein FolD"/>
    <property type="match status" value="1"/>
</dbReference>
<dbReference type="InterPro" id="IPR036291">
    <property type="entry name" value="NAD(P)-bd_dom_sf"/>
</dbReference>
<comment type="caution">
    <text evidence="12">Lacks conserved residue(s) required for the propagation of feature annotation.</text>
</comment>
<keyword evidence="10 12" id="KW-0486">Methionine biosynthesis</keyword>
<proteinExistence type="inferred from homology"/>
<feature type="binding site" evidence="12">
    <location>
        <position position="233"/>
    </location>
    <ligand>
        <name>NADP(+)</name>
        <dbReference type="ChEBI" id="CHEBI:58349"/>
    </ligand>
</feature>
<dbReference type="SUPFAM" id="SSF51735">
    <property type="entry name" value="NAD(P)-binding Rossmann-fold domains"/>
    <property type="match status" value="1"/>
</dbReference>
<reference evidence="15 16" key="1">
    <citation type="submission" date="2018-06" db="EMBL/GenBank/DDBJ databases">
        <authorList>
            <consortium name="Pathogen Informatics"/>
            <person name="Doyle S."/>
        </authorList>
    </citation>
    <scope>NUCLEOTIDE SEQUENCE [LARGE SCALE GENOMIC DNA]</scope>
    <source>
        <strain evidence="15 16">NCTC13063</strain>
    </source>
</reference>
<dbReference type="AlphaFoldDB" id="A0AAQ1UHF0"/>
<accession>A0AAQ1UHF0</accession>
<dbReference type="EMBL" id="UGTJ01000001">
    <property type="protein sequence ID" value="SUB79446.1"/>
    <property type="molecule type" value="Genomic_DNA"/>
</dbReference>
<sequence length="292" mass="31532">MTLIDGKATANVIKAQIAEEVKAIVAAGGKQPHLAAVLVGHDGGSETYVKNKVIACEQCGFKSTLIRFEDTVTEEELLACVDRLNGDADVDGFIVQLPLPKHINEQRIIEAIDYRKDVDGFHPINVGRMAIGLPCFISATPLGILTLLQHYHVDTSGKKCVVLGRSNIVGKPMAQLMMQKQYGDATVTVCHSHSRDLKKECREADIIIAAIGRPDFVTADMVKPGAVVIDVGTTRVPDATRKSGFRLNGDVKFNEVAEKCSFITPVPGGVGPMTICSLMKNTLAAGKKEFYQ</sequence>
<evidence type="ECO:0000256" key="5">
    <source>
        <dbReference type="ARBA" id="ARBA00022755"/>
    </source>
</evidence>
<dbReference type="InterPro" id="IPR020631">
    <property type="entry name" value="THF_DH/CycHdrlase_NAD-bd_dom"/>
</dbReference>
<dbReference type="RefSeq" id="WP_115153268.1">
    <property type="nucleotide sequence ID" value="NZ_DBFWLE010000018.1"/>
</dbReference>
<evidence type="ECO:0000313" key="15">
    <source>
        <dbReference type="EMBL" id="SUB79446.1"/>
    </source>
</evidence>
<dbReference type="SUPFAM" id="SSF53223">
    <property type="entry name" value="Aminoacid dehydrogenase-like, N-terminal domain"/>
    <property type="match status" value="1"/>
</dbReference>
<dbReference type="EC" id="3.5.4.9" evidence="12"/>
<comment type="function">
    <text evidence="12">Catalyzes the oxidation of 5,10-methylenetetrahydrofolate to 5,10-methenyltetrahydrofolate and then the hydrolysis of 5,10-methenyltetrahydrofolate to 10-formyltetrahydrofolate.</text>
</comment>
<evidence type="ECO:0000256" key="6">
    <source>
        <dbReference type="ARBA" id="ARBA00022801"/>
    </source>
</evidence>
<keyword evidence="8 12" id="KW-0560">Oxidoreductase</keyword>
<dbReference type="GO" id="GO:0004477">
    <property type="term" value="F:methenyltetrahydrofolate cyclohydrolase activity"/>
    <property type="evidence" value="ECO:0007669"/>
    <property type="project" value="UniProtKB-UniRule"/>
</dbReference>
<keyword evidence="4 12" id="KW-0028">Amino-acid biosynthesis</keyword>
<feature type="domain" description="Tetrahydrofolate dehydrogenase/cyclohydrolase catalytic" evidence="13">
    <location>
        <begin position="4"/>
        <end position="119"/>
    </location>
</feature>
<dbReference type="CDD" id="cd01080">
    <property type="entry name" value="NAD_bind_m-THF_DH_Cyclohyd"/>
    <property type="match status" value="1"/>
</dbReference>
<evidence type="ECO:0000256" key="8">
    <source>
        <dbReference type="ARBA" id="ARBA00023002"/>
    </source>
</evidence>
<dbReference type="PANTHER" id="PTHR48099">
    <property type="entry name" value="C-1-TETRAHYDROFOLATE SYNTHASE, CYTOPLASMIC-RELATED"/>
    <property type="match status" value="1"/>
</dbReference>
<protein>
    <recommendedName>
        <fullName evidence="12">Bifunctional protein FolD</fullName>
    </recommendedName>
    <domain>
        <recommendedName>
            <fullName evidence="12">Methylenetetrahydrofolate dehydrogenase</fullName>
            <ecNumber evidence="12">1.5.1.5</ecNumber>
        </recommendedName>
    </domain>
    <domain>
        <recommendedName>
            <fullName evidence="12">Methenyltetrahydrofolate cyclohydrolase</fullName>
            <ecNumber evidence="12">3.5.4.9</ecNumber>
        </recommendedName>
    </domain>
</protein>
<comment type="catalytic activity">
    <reaction evidence="12">
        <text>(6R)-5,10-methenyltetrahydrofolate + H2O = (6R)-10-formyltetrahydrofolate + H(+)</text>
        <dbReference type="Rhea" id="RHEA:23700"/>
        <dbReference type="ChEBI" id="CHEBI:15377"/>
        <dbReference type="ChEBI" id="CHEBI:15378"/>
        <dbReference type="ChEBI" id="CHEBI:57455"/>
        <dbReference type="ChEBI" id="CHEBI:195366"/>
        <dbReference type="EC" id="3.5.4.9"/>
    </reaction>
</comment>
<dbReference type="GO" id="GO:0006164">
    <property type="term" value="P:purine nucleotide biosynthetic process"/>
    <property type="evidence" value="ECO:0007669"/>
    <property type="project" value="UniProtKB-KW"/>
</dbReference>
<keyword evidence="5 12" id="KW-0658">Purine biosynthesis</keyword>
<dbReference type="Gene3D" id="3.40.50.10860">
    <property type="entry name" value="Leucine Dehydrogenase, chain A, domain 1"/>
    <property type="match status" value="1"/>
</dbReference>
<dbReference type="EC" id="1.5.1.5" evidence="12"/>
<dbReference type="PROSITE" id="PS00766">
    <property type="entry name" value="THF_DHG_CYH_1"/>
    <property type="match status" value="1"/>
</dbReference>
<evidence type="ECO:0000256" key="4">
    <source>
        <dbReference type="ARBA" id="ARBA00022605"/>
    </source>
</evidence>
<keyword evidence="3 12" id="KW-0554">One-carbon metabolism</keyword>
<organism evidence="15 16">
    <name type="scientific">Segatella buccae</name>
    <dbReference type="NCBI Taxonomy" id="28126"/>
    <lineage>
        <taxon>Bacteria</taxon>
        <taxon>Pseudomonadati</taxon>
        <taxon>Bacteroidota</taxon>
        <taxon>Bacteroidia</taxon>
        <taxon>Bacteroidales</taxon>
        <taxon>Prevotellaceae</taxon>
        <taxon>Segatella</taxon>
    </lineage>
</organism>
<dbReference type="InterPro" id="IPR020867">
    <property type="entry name" value="THF_DH/CycHdrlase_CS"/>
</dbReference>
<dbReference type="PROSITE" id="PS00767">
    <property type="entry name" value="THF_DHG_CYH_2"/>
    <property type="match status" value="1"/>
</dbReference>
<dbReference type="Pfam" id="PF02882">
    <property type="entry name" value="THF_DHG_CYH_C"/>
    <property type="match status" value="1"/>
</dbReference>
<comment type="catalytic activity">
    <reaction evidence="12">
        <text>(6R)-5,10-methylene-5,6,7,8-tetrahydrofolate + NADP(+) = (6R)-5,10-methenyltetrahydrofolate + NADPH</text>
        <dbReference type="Rhea" id="RHEA:22812"/>
        <dbReference type="ChEBI" id="CHEBI:15636"/>
        <dbReference type="ChEBI" id="CHEBI:57455"/>
        <dbReference type="ChEBI" id="CHEBI:57783"/>
        <dbReference type="ChEBI" id="CHEBI:58349"/>
        <dbReference type="EC" id="1.5.1.5"/>
    </reaction>
</comment>
<evidence type="ECO:0000259" key="14">
    <source>
        <dbReference type="Pfam" id="PF02882"/>
    </source>
</evidence>
<dbReference type="InterPro" id="IPR020630">
    <property type="entry name" value="THF_DH/CycHdrlase_cat_dom"/>
</dbReference>
<dbReference type="GO" id="GO:0004488">
    <property type="term" value="F:methylenetetrahydrofolate dehydrogenase (NADP+) activity"/>
    <property type="evidence" value="ECO:0007669"/>
    <property type="project" value="UniProtKB-UniRule"/>
</dbReference>
<keyword evidence="6 12" id="KW-0378">Hydrolase</keyword>
<evidence type="ECO:0000256" key="1">
    <source>
        <dbReference type="ARBA" id="ARBA00004777"/>
    </source>
</evidence>
<dbReference type="InterPro" id="IPR000672">
    <property type="entry name" value="THF_DH/CycHdrlase"/>
</dbReference>
<dbReference type="Gene3D" id="3.40.50.720">
    <property type="entry name" value="NAD(P)-binding Rossmann-like Domain"/>
    <property type="match status" value="1"/>
</dbReference>
<evidence type="ECO:0000256" key="12">
    <source>
        <dbReference type="HAMAP-Rule" id="MF_01576"/>
    </source>
</evidence>
<dbReference type="PRINTS" id="PR00085">
    <property type="entry name" value="THFDHDRGNASE"/>
</dbReference>
<comment type="caution">
    <text evidence="15">The sequence shown here is derived from an EMBL/GenBank/DDBJ whole genome shotgun (WGS) entry which is preliminary data.</text>
</comment>
<dbReference type="Pfam" id="PF00763">
    <property type="entry name" value="THF_DHG_CYH"/>
    <property type="match status" value="1"/>
</dbReference>
<keyword evidence="11 12" id="KW-0511">Multifunctional enzyme</keyword>
<dbReference type="GO" id="GO:0005829">
    <property type="term" value="C:cytosol"/>
    <property type="evidence" value="ECO:0007669"/>
    <property type="project" value="TreeGrafter"/>
</dbReference>
<dbReference type="GO" id="GO:0000105">
    <property type="term" value="P:L-histidine biosynthetic process"/>
    <property type="evidence" value="ECO:0007669"/>
    <property type="project" value="UniProtKB-KW"/>
</dbReference>
<comment type="similarity">
    <text evidence="12">Belongs to the tetrahydrofolate dehydrogenase/cyclohydrolase family.</text>
</comment>
<comment type="pathway">
    <text evidence="1 12">One-carbon metabolism; tetrahydrofolate interconversion.</text>
</comment>
<evidence type="ECO:0000256" key="9">
    <source>
        <dbReference type="ARBA" id="ARBA00023102"/>
    </source>
</evidence>
<evidence type="ECO:0000256" key="3">
    <source>
        <dbReference type="ARBA" id="ARBA00022563"/>
    </source>
</evidence>
<evidence type="ECO:0000256" key="11">
    <source>
        <dbReference type="ARBA" id="ARBA00023268"/>
    </source>
</evidence>
<evidence type="ECO:0000313" key="16">
    <source>
        <dbReference type="Proteomes" id="UP000255283"/>
    </source>
</evidence>
<evidence type="ECO:0000256" key="10">
    <source>
        <dbReference type="ARBA" id="ARBA00023167"/>
    </source>
</evidence>
<keyword evidence="9 12" id="KW-0368">Histidine biosynthesis</keyword>